<dbReference type="InterPro" id="IPR013766">
    <property type="entry name" value="Thioredoxin_domain"/>
</dbReference>
<keyword evidence="9" id="KW-1185">Reference proteome</keyword>
<sequence>MPVIEITSKPEFLDKILGAEAPVILDCYAEWCGPCKAIAPKIEEWSDVYTDVTFYKVDVDKVADVAQELGVRAMPTFMLFKGGQKITEVVGTSLPAIEQGIKSLLE</sequence>
<dbReference type="Gene3D" id="3.40.30.10">
    <property type="entry name" value="Glutaredoxin"/>
    <property type="match status" value="1"/>
</dbReference>
<reference evidence="8" key="2">
    <citation type="journal article" date="2023" name="IMA Fungus">
        <title>Comparative genomic study of the Penicillium genus elucidates a diverse pangenome and 15 lateral gene transfer events.</title>
        <authorList>
            <person name="Petersen C."/>
            <person name="Sorensen T."/>
            <person name="Nielsen M.R."/>
            <person name="Sondergaard T.E."/>
            <person name="Sorensen J.L."/>
            <person name="Fitzpatrick D.A."/>
            <person name="Frisvad J.C."/>
            <person name="Nielsen K.L."/>
        </authorList>
    </citation>
    <scope>NUCLEOTIDE SEQUENCE</scope>
    <source>
        <strain evidence="7">IBT 35673</strain>
        <strain evidence="8">IBT 35675</strain>
    </source>
</reference>
<dbReference type="InterPro" id="IPR036249">
    <property type="entry name" value="Thioredoxin-like_sf"/>
</dbReference>
<evidence type="ECO:0000256" key="4">
    <source>
        <dbReference type="PIRSR" id="PIRSR000077-1"/>
    </source>
</evidence>
<dbReference type="Proteomes" id="UP001147695">
    <property type="component" value="Unassembled WGS sequence"/>
</dbReference>
<dbReference type="EMBL" id="JAPZBR010000002">
    <property type="protein sequence ID" value="KAJ5361963.1"/>
    <property type="molecule type" value="Genomic_DNA"/>
</dbReference>
<gene>
    <name evidence="7" type="ORF">N7452_000967</name>
    <name evidence="8" type="ORF">N7541_002807</name>
</gene>
<protein>
    <recommendedName>
        <fullName evidence="3">Thioredoxin</fullName>
    </recommendedName>
</protein>
<dbReference type="Proteomes" id="UP001148299">
    <property type="component" value="Unassembled WGS sequence"/>
</dbReference>
<evidence type="ECO:0000313" key="7">
    <source>
        <dbReference type="EMBL" id="KAJ5351993.1"/>
    </source>
</evidence>
<dbReference type="SUPFAM" id="SSF52833">
    <property type="entry name" value="Thioredoxin-like"/>
    <property type="match status" value="1"/>
</dbReference>
<feature type="site" description="Contributes to redox potential value" evidence="4">
    <location>
        <position position="34"/>
    </location>
</feature>
<accession>A0A9W9RQI8</accession>
<proteinExistence type="inferred from homology"/>
<dbReference type="FunFam" id="3.40.30.10:FF:000245">
    <property type="entry name" value="Thioredoxin"/>
    <property type="match status" value="1"/>
</dbReference>
<feature type="site" description="Contributes to redox potential value" evidence="4">
    <location>
        <position position="33"/>
    </location>
</feature>
<dbReference type="PROSITE" id="PS00194">
    <property type="entry name" value="THIOREDOXIN_1"/>
    <property type="match status" value="1"/>
</dbReference>
<dbReference type="PRINTS" id="PR00421">
    <property type="entry name" value="THIOREDOXIN"/>
</dbReference>
<evidence type="ECO:0000313" key="8">
    <source>
        <dbReference type="EMBL" id="KAJ5361963.1"/>
    </source>
</evidence>
<feature type="active site" description="Nucleophile" evidence="4">
    <location>
        <position position="32"/>
    </location>
</feature>
<comment type="similarity">
    <text evidence="1 3">Belongs to the thioredoxin family.</text>
</comment>
<feature type="disulfide bond" description="Redox-active" evidence="5">
    <location>
        <begin position="32"/>
        <end position="35"/>
    </location>
</feature>
<dbReference type="PANTHER" id="PTHR46115">
    <property type="entry name" value="THIOREDOXIN-LIKE PROTEIN 1"/>
    <property type="match status" value="1"/>
</dbReference>
<dbReference type="EMBL" id="JAPZBQ010000001">
    <property type="protein sequence ID" value="KAJ5351993.1"/>
    <property type="molecule type" value="Genomic_DNA"/>
</dbReference>
<dbReference type="CDD" id="cd02947">
    <property type="entry name" value="TRX_family"/>
    <property type="match status" value="1"/>
</dbReference>
<feature type="active site" description="Nucleophile" evidence="4">
    <location>
        <position position="35"/>
    </location>
</feature>
<keyword evidence="2 5" id="KW-1015">Disulfide bond</keyword>
<dbReference type="AlphaFoldDB" id="A0A9W9RQI8"/>
<dbReference type="GO" id="GO:0015035">
    <property type="term" value="F:protein-disulfide reductase activity"/>
    <property type="evidence" value="ECO:0007669"/>
    <property type="project" value="InterPro"/>
</dbReference>
<dbReference type="InterPro" id="IPR005746">
    <property type="entry name" value="Thioredoxin"/>
</dbReference>
<evidence type="ECO:0000259" key="6">
    <source>
        <dbReference type="PROSITE" id="PS51352"/>
    </source>
</evidence>
<comment type="caution">
    <text evidence="8">The sequence shown here is derived from an EMBL/GenBank/DDBJ whole genome shotgun (WGS) entry which is preliminary data.</text>
</comment>
<organism evidence="8 9">
    <name type="scientific">Penicillium brevicompactum</name>
    <dbReference type="NCBI Taxonomy" id="5074"/>
    <lineage>
        <taxon>Eukaryota</taxon>
        <taxon>Fungi</taxon>
        <taxon>Dikarya</taxon>
        <taxon>Ascomycota</taxon>
        <taxon>Pezizomycotina</taxon>
        <taxon>Eurotiomycetes</taxon>
        <taxon>Eurotiomycetidae</taxon>
        <taxon>Eurotiales</taxon>
        <taxon>Aspergillaceae</taxon>
        <taxon>Penicillium</taxon>
    </lineage>
</organism>
<dbReference type="Pfam" id="PF00085">
    <property type="entry name" value="Thioredoxin"/>
    <property type="match status" value="1"/>
</dbReference>
<evidence type="ECO:0000313" key="9">
    <source>
        <dbReference type="Proteomes" id="UP001148299"/>
    </source>
</evidence>
<evidence type="ECO:0000256" key="3">
    <source>
        <dbReference type="PIRNR" id="PIRNR000077"/>
    </source>
</evidence>
<dbReference type="PROSITE" id="PS51352">
    <property type="entry name" value="THIOREDOXIN_2"/>
    <property type="match status" value="1"/>
</dbReference>
<evidence type="ECO:0000256" key="2">
    <source>
        <dbReference type="ARBA" id="ARBA00023157"/>
    </source>
</evidence>
<feature type="site" description="Deprotonates C-terminal active site Cys" evidence="4">
    <location>
        <position position="26"/>
    </location>
</feature>
<dbReference type="InterPro" id="IPR017937">
    <property type="entry name" value="Thioredoxin_CS"/>
</dbReference>
<evidence type="ECO:0000256" key="1">
    <source>
        <dbReference type="ARBA" id="ARBA00008987"/>
    </source>
</evidence>
<feature type="domain" description="Thioredoxin" evidence="6">
    <location>
        <begin position="1"/>
        <end position="106"/>
    </location>
</feature>
<evidence type="ECO:0000256" key="5">
    <source>
        <dbReference type="PIRSR" id="PIRSR000077-4"/>
    </source>
</evidence>
<reference evidence="8" key="1">
    <citation type="submission" date="2022-12" db="EMBL/GenBank/DDBJ databases">
        <authorList>
            <person name="Petersen C."/>
        </authorList>
    </citation>
    <scope>NUCLEOTIDE SEQUENCE</scope>
    <source>
        <strain evidence="7">IBT 35673</strain>
        <strain evidence="8">IBT 35675</strain>
    </source>
</reference>
<dbReference type="PIRSF" id="PIRSF000077">
    <property type="entry name" value="Thioredoxin"/>
    <property type="match status" value="1"/>
</dbReference>
<name>A0A9W9RQI8_PENBR</name>
<keyword evidence="5" id="KW-0676">Redox-active center</keyword>